<keyword evidence="5" id="KW-0694">RNA-binding</keyword>
<name>A0ABZ2J9X2_9CHLR</name>
<evidence type="ECO:0000313" key="8">
    <source>
        <dbReference type="EMBL" id="WWX25185.1"/>
    </source>
</evidence>
<dbReference type="InterPro" id="IPR001648">
    <property type="entry name" value="Ribosomal_bS18"/>
</dbReference>
<evidence type="ECO:0000256" key="2">
    <source>
        <dbReference type="ARBA" id="ARBA00022980"/>
    </source>
</evidence>
<dbReference type="HAMAP" id="MF_00270">
    <property type="entry name" value="Ribosomal_bS18"/>
    <property type="match status" value="1"/>
</dbReference>
<dbReference type="PROSITE" id="PS00057">
    <property type="entry name" value="RIBOSOMAL_S18"/>
    <property type="match status" value="1"/>
</dbReference>
<evidence type="ECO:0000256" key="4">
    <source>
        <dbReference type="ARBA" id="ARBA00035141"/>
    </source>
</evidence>
<dbReference type="PANTHER" id="PTHR13479:SF40">
    <property type="entry name" value="SMALL RIBOSOMAL SUBUNIT PROTEIN BS18M"/>
    <property type="match status" value="1"/>
</dbReference>
<evidence type="ECO:0000256" key="6">
    <source>
        <dbReference type="RuleBase" id="RU003910"/>
    </source>
</evidence>
<accession>A0ABZ2J9X2</accession>
<comment type="similarity">
    <text evidence="1 5 6">Belongs to the bacterial ribosomal protein bS18 family.</text>
</comment>
<dbReference type="PRINTS" id="PR00974">
    <property type="entry name" value="RIBOSOMALS18"/>
</dbReference>
<comment type="subunit">
    <text evidence="5">Part of the 30S ribosomal subunit. Forms a tight heterodimer with protein bS6.</text>
</comment>
<protein>
    <recommendedName>
        <fullName evidence="4 5">Small ribosomal subunit protein bS18</fullName>
    </recommendedName>
</protein>
<keyword evidence="9" id="KW-1185">Reference proteome</keyword>
<evidence type="ECO:0000256" key="7">
    <source>
        <dbReference type="SAM" id="MobiDB-lite"/>
    </source>
</evidence>
<sequence length="158" mass="17103">MVVSRSFGSRPQGGARPAGRFGGRGRFQARRKVCAFCADKNLVIDYKDTARLSRYISERGKINPRRRSGTCAKHQRALANAIKQARMIALLPFVPEHIRVAGTSWTVSPGMPKAVPAVNEAVAPKVEGTVAVVETETVAEIEIVTEVSAETTENPTAE</sequence>
<dbReference type="GO" id="GO:0005840">
    <property type="term" value="C:ribosome"/>
    <property type="evidence" value="ECO:0007669"/>
    <property type="project" value="UniProtKB-KW"/>
</dbReference>
<feature type="region of interest" description="Disordered" evidence="7">
    <location>
        <begin position="1"/>
        <end position="23"/>
    </location>
</feature>
<dbReference type="RefSeq" id="WP_338737325.1">
    <property type="nucleotide sequence ID" value="NZ_CP146612.1"/>
</dbReference>
<dbReference type="Gene3D" id="4.10.640.10">
    <property type="entry name" value="Ribosomal protein S18"/>
    <property type="match status" value="1"/>
</dbReference>
<proteinExistence type="inferred from homology"/>
<evidence type="ECO:0000256" key="5">
    <source>
        <dbReference type="HAMAP-Rule" id="MF_00270"/>
    </source>
</evidence>
<dbReference type="Proteomes" id="UP001375370">
    <property type="component" value="Chromosome"/>
</dbReference>
<dbReference type="EMBL" id="CP146612">
    <property type="protein sequence ID" value="WWX25185.1"/>
    <property type="molecule type" value="Genomic_DNA"/>
</dbReference>
<comment type="function">
    <text evidence="5">Binds as a heterodimer with protein bS6 to the central domain of the 16S rRNA, where it helps stabilize the platform of the 30S subunit.</text>
</comment>
<reference evidence="8 9" key="1">
    <citation type="submission" date="2024-03" db="EMBL/GenBank/DDBJ databases">
        <title>A Dehalogenimonas Isolated from Estuarine Sediments Dihaloeliminates Chlorinated Alkanes.</title>
        <authorList>
            <person name="Yang Y."/>
            <person name="Wang H."/>
        </authorList>
    </citation>
    <scope>NUCLEOTIDE SEQUENCE [LARGE SCALE GENOMIC DNA]</scope>
    <source>
        <strain evidence="8 9">W</strain>
    </source>
</reference>
<dbReference type="InterPro" id="IPR036870">
    <property type="entry name" value="Ribosomal_bS18_sf"/>
</dbReference>
<dbReference type="Pfam" id="PF01084">
    <property type="entry name" value="Ribosomal_S18"/>
    <property type="match status" value="1"/>
</dbReference>
<keyword evidence="3 5" id="KW-0687">Ribonucleoprotein</keyword>
<dbReference type="NCBIfam" id="TIGR00165">
    <property type="entry name" value="S18"/>
    <property type="match status" value="1"/>
</dbReference>
<evidence type="ECO:0000256" key="3">
    <source>
        <dbReference type="ARBA" id="ARBA00023274"/>
    </source>
</evidence>
<organism evidence="8 9">
    <name type="scientific">Candidatus Dehalogenimonas loeffleri</name>
    <dbReference type="NCBI Taxonomy" id="3127115"/>
    <lineage>
        <taxon>Bacteria</taxon>
        <taxon>Bacillati</taxon>
        <taxon>Chloroflexota</taxon>
        <taxon>Dehalococcoidia</taxon>
        <taxon>Dehalococcoidales</taxon>
        <taxon>Dehalococcoidaceae</taxon>
        <taxon>Dehalogenimonas</taxon>
    </lineage>
</organism>
<keyword evidence="5" id="KW-0699">rRNA-binding</keyword>
<evidence type="ECO:0000313" key="9">
    <source>
        <dbReference type="Proteomes" id="UP001375370"/>
    </source>
</evidence>
<evidence type="ECO:0000256" key="1">
    <source>
        <dbReference type="ARBA" id="ARBA00005589"/>
    </source>
</evidence>
<feature type="compositionally biased region" description="Low complexity" evidence="7">
    <location>
        <begin position="10"/>
        <end position="19"/>
    </location>
</feature>
<dbReference type="PANTHER" id="PTHR13479">
    <property type="entry name" value="30S RIBOSOMAL PROTEIN S18"/>
    <property type="match status" value="1"/>
</dbReference>
<dbReference type="InterPro" id="IPR018275">
    <property type="entry name" value="Ribosomal_bS18_CS"/>
</dbReference>
<gene>
    <name evidence="5 8" type="primary">rpsR</name>
    <name evidence="8" type="ORF">V8247_07960</name>
</gene>
<keyword evidence="2 5" id="KW-0689">Ribosomal protein</keyword>
<dbReference type="SUPFAM" id="SSF46911">
    <property type="entry name" value="Ribosomal protein S18"/>
    <property type="match status" value="1"/>
</dbReference>